<evidence type="ECO:0000313" key="2">
    <source>
        <dbReference type="Proteomes" id="UP000295773"/>
    </source>
</evidence>
<dbReference type="AlphaFoldDB" id="A0A4R3TJC4"/>
<comment type="caution">
    <text evidence="1">The sequence shown here is derived from an EMBL/GenBank/DDBJ whole genome shotgun (WGS) entry which is preliminary data.</text>
</comment>
<accession>A0A4R3TJC4</accession>
<proteinExistence type="predicted"/>
<name>A0A4R3TJC4_9FIRM</name>
<reference evidence="1 2" key="1">
    <citation type="submission" date="2019-03" db="EMBL/GenBank/DDBJ databases">
        <title>Genomic Encyclopedia of Type Strains, Phase IV (KMG-IV): sequencing the most valuable type-strain genomes for metagenomic binning, comparative biology and taxonomic classification.</title>
        <authorList>
            <person name="Goeker M."/>
        </authorList>
    </citation>
    <scope>NUCLEOTIDE SEQUENCE [LARGE SCALE GENOMIC DNA]</scope>
    <source>
        <strain evidence="1 2">DSM 29481</strain>
    </source>
</reference>
<protein>
    <submittedName>
        <fullName evidence="1">Aspartyl protease</fullName>
    </submittedName>
</protein>
<keyword evidence="1" id="KW-0645">Protease</keyword>
<dbReference type="InterPro" id="IPR021109">
    <property type="entry name" value="Peptidase_aspartic_dom_sf"/>
</dbReference>
<keyword evidence="1" id="KW-0378">Hydrolase</keyword>
<dbReference type="EMBL" id="SMBP01000005">
    <property type="protein sequence ID" value="TCU62292.1"/>
    <property type="molecule type" value="Genomic_DNA"/>
</dbReference>
<evidence type="ECO:0000313" key="1">
    <source>
        <dbReference type="EMBL" id="TCU62292.1"/>
    </source>
</evidence>
<sequence>MHRCKTRTCPPVFIDNKTYDNLQNKILTPTFLNGCKQAQEAILQKPYVVERRLFQETFSIPMKRNLFGLLAIPVEVNQISCTFLLDTGAQISGLRSSCVKKVEAMTAIGRIGIGSIGGKEKALSGCIVKQLRMGALQYHHMPMVILDEKDFAMRFGNIDLMGFDGIIGWDVLSQLDFEMDDIAKQFKVVKNKFRFPCRNMIMGSFPVFLCQKKNQEIALFGFDSGSKVSWLSDKFIEKEQLQIICEGHAMGFGVHGFEKLPMKIVEQLQVTLDRGAITLKDTMSGRCDLFNGFTFDGVFGNEIFKGRRIRLINSKQVVLLV</sequence>
<dbReference type="GO" id="GO:0006508">
    <property type="term" value="P:proteolysis"/>
    <property type="evidence" value="ECO:0007669"/>
    <property type="project" value="UniProtKB-KW"/>
</dbReference>
<dbReference type="Pfam" id="PF13650">
    <property type="entry name" value="Asp_protease_2"/>
    <property type="match status" value="1"/>
</dbReference>
<dbReference type="Proteomes" id="UP000295773">
    <property type="component" value="Unassembled WGS sequence"/>
</dbReference>
<dbReference type="SUPFAM" id="SSF50630">
    <property type="entry name" value="Acid proteases"/>
    <property type="match status" value="1"/>
</dbReference>
<dbReference type="RefSeq" id="WP_119983231.1">
    <property type="nucleotide sequence ID" value="NZ_JANKBG010000006.1"/>
</dbReference>
<dbReference type="Gene3D" id="2.40.70.10">
    <property type="entry name" value="Acid Proteases"/>
    <property type="match status" value="1"/>
</dbReference>
<dbReference type="GO" id="GO:0008233">
    <property type="term" value="F:peptidase activity"/>
    <property type="evidence" value="ECO:0007669"/>
    <property type="project" value="UniProtKB-KW"/>
</dbReference>
<keyword evidence="2" id="KW-1185">Reference proteome</keyword>
<gene>
    <name evidence="1" type="ORF">EDD61_105100</name>
</gene>
<organism evidence="1 2">
    <name type="scientific">Longicatena caecimuris</name>
    <dbReference type="NCBI Taxonomy" id="1796635"/>
    <lineage>
        <taxon>Bacteria</taxon>
        <taxon>Bacillati</taxon>
        <taxon>Bacillota</taxon>
        <taxon>Erysipelotrichia</taxon>
        <taxon>Erysipelotrichales</taxon>
        <taxon>Erysipelotrichaceae</taxon>
        <taxon>Longicatena</taxon>
    </lineage>
</organism>